<evidence type="ECO:0000256" key="1">
    <source>
        <dbReference type="ARBA" id="ARBA00004651"/>
    </source>
</evidence>
<comment type="subcellular location">
    <subcellularLocation>
        <location evidence="1 9">Cell membrane</location>
        <topology evidence="1 9">Multi-pass membrane protein</topology>
    </subcellularLocation>
</comment>
<feature type="transmembrane region" description="Helical" evidence="9">
    <location>
        <begin position="72"/>
        <end position="89"/>
    </location>
</feature>
<dbReference type="GO" id="GO:0042158">
    <property type="term" value="P:lipoprotein biosynthetic process"/>
    <property type="evidence" value="ECO:0007669"/>
    <property type="project" value="UniProtKB-UniRule"/>
</dbReference>
<keyword evidence="5 9" id="KW-0812">Transmembrane</keyword>
<dbReference type="CDD" id="cd07571">
    <property type="entry name" value="ALP_N-acyl_transferase"/>
    <property type="match status" value="1"/>
</dbReference>
<comment type="pathway">
    <text evidence="9">Protein modification; lipoprotein biosynthesis (N-acyl transfer).</text>
</comment>
<comment type="catalytic activity">
    <reaction evidence="9">
        <text>N-terminal S-1,2-diacyl-sn-glyceryl-L-cysteinyl-[lipoprotein] + a glycerophospholipid = N-acyl-S-1,2-diacyl-sn-glyceryl-L-cysteinyl-[lipoprotein] + a 2-acyl-sn-glycero-3-phospholipid + H(+)</text>
        <dbReference type="Rhea" id="RHEA:48228"/>
        <dbReference type="Rhea" id="RHEA-COMP:14681"/>
        <dbReference type="Rhea" id="RHEA-COMP:14684"/>
        <dbReference type="ChEBI" id="CHEBI:15378"/>
        <dbReference type="ChEBI" id="CHEBI:136912"/>
        <dbReference type="ChEBI" id="CHEBI:140656"/>
        <dbReference type="ChEBI" id="CHEBI:140657"/>
        <dbReference type="ChEBI" id="CHEBI:140660"/>
        <dbReference type="EC" id="2.3.1.269"/>
    </reaction>
</comment>
<evidence type="ECO:0000256" key="5">
    <source>
        <dbReference type="ARBA" id="ARBA00022692"/>
    </source>
</evidence>
<dbReference type="InterPro" id="IPR004563">
    <property type="entry name" value="Apolipo_AcylTrfase"/>
</dbReference>
<keyword evidence="7 9" id="KW-0472">Membrane</keyword>
<dbReference type="KEGG" id="svp:Pan189_00750"/>
<protein>
    <recommendedName>
        <fullName evidence="9">Apolipoprotein N-acyltransferase</fullName>
        <shortName evidence="9">ALP N-acyltransferase</shortName>
        <ecNumber evidence="9">2.3.1.269</ecNumber>
    </recommendedName>
</protein>
<keyword evidence="13" id="KW-1185">Reference proteome</keyword>
<feature type="domain" description="CN hydrolase" evidence="11">
    <location>
        <begin position="285"/>
        <end position="580"/>
    </location>
</feature>
<gene>
    <name evidence="9 12" type="primary">lnt</name>
    <name evidence="12" type="ORF">Pan189_00750</name>
</gene>
<dbReference type="SUPFAM" id="SSF56317">
    <property type="entry name" value="Carbon-nitrogen hydrolase"/>
    <property type="match status" value="1"/>
</dbReference>
<dbReference type="PANTHER" id="PTHR38686">
    <property type="entry name" value="APOLIPOPROTEIN N-ACYLTRANSFERASE"/>
    <property type="match status" value="1"/>
</dbReference>
<feature type="region of interest" description="Disordered" evidence="10">
    <location>
        <begin position="1"/>
        <end position="26"/>
    </location>
</feature>
<dbReference type="InterPro" id="IPR045378">
    <property type="entry name" value="LNT_N"/>
</dbReference>
<dbReference type="PANTHER" id="PTHR38686:SF1">
    <property type="entry name" value="APOLIPOPROTEIN N-ACYLTRANSFERASE"/>
    <property type="match status" value="1"/>
</dbReference>
<keyword evidence="3 9" id="KW-1003">Cell membrane</keyword>
<evidence type="ECO:0000256" key="10">
    <source>
        <dbReference type="SAM" id="MobiDB-lite"/>
    </source>
</evidence>
<dbReference type="InterPro" id="IPR003010">
    <property type="entry name" value="C-N_Hydrolase"/>
</dbReference>
<evidence type="ECO:0000256" key="2">
    <source>
        <dbReference type="ARBA" id="ARBA00010065"/>
    </source>
</evidence>
<dbReference type="EC" id="2.3.1.269" evidence="9"/>
<dbReference type="HAMAP" id="MF_01148">
    <property type="entry name" value="Lnt"/>
    <property type="match status" value="1"/>
</dbReference>
<sequence>MEESRDTSNLTPAAGGANANPAASQGRLDPAVRTIIASARKPERPPSLGAWVCGLVCGVLFWASFYPLAIGPLAWFAFTPLVMLIRIPVPTRWMYSALYLTTLAATLVQLQWMRLGDVTMYPAWIALSLYVAVYVPLTVFLCRVARTRLKVPAVIALPVVWVGTEWLQAHAFTGFSWYYLGHSQWQWTTLIQISDLVGGYGVSYVVATGAAVLGLFLPRRLYQSLRLEPPKRSDWPNNSEGSSTSLPPVSLSHRGMATAWLICLVAAACLYGTLRRDPAVFSPGPRVALIQGNFPTSLGPPTVAAGDRFRTYHQLTGLSVPYQPDLIVWPESVMPWPLLEAEENLSLAAITGIVPNIKAEAFRSGEMKEMFENLATQAGAAMMIGVLTGDVTARHGYRTFNSAAFSRPELGLVGRYDKVHRVPFGEFVPMRQWIPGLEQLTPYRGQFGLAKGEGPAKFEYEGHNFTPLICFEDTVPHLANEYVRRENPDVLVNLTNDGWFNESSEQEQHLISALFRTVETRTPLVRAVNTGISAVIDGDGVILEPKVFIDGETLKRTEYRTAYGGFEKDRHAVLVSDVPLDSRTSLYVRGGDWFAMSCAVFASFCLFVRFVPTRSVAI</sequence>
<evidence type="ECO:0000256" key="9">
    <source>
        <dbReference type="HAMAP-Rule" id="MF_01148"/>
    </source>
</evidence>
<keyword evidence="6 9" id="KW-1133">Transmembrane helix</keyword>
<evidence type="ECO:0000313" key="12">
    <source>
        <dbReference type="EMBL" id="QDT35722.1"/>
    </source>
</evidence>
<feature type="transmembrane region" description="Helical" evidence="9">
    <location>
        <begin position="200"/>
        <end position="217"/>
    </location>
</feature>
<evidence type="ECO:0000313" key="13">
    <source>
        <dbReference type="Proteomes" id="UP000317318"/>
    </source>
</evidence>
<feature type="transmembrane region" description="Helical" evidence="9">
    <location>
        <begin position="96"/>
        <end position="115"/>
    </location>
</feature>
<dbReference type="GO" id="GO:0016410">
    <property type="term" value="F:N-acyltransferase activity"/>
    <property type="evidence" value="ECO:0007669"/>
    <property type="project" value="UniProtKB-UniRule"/>
</dbReference>
<dbReference type="Pfam" id="PF20154">
    <property type="entry name" value="LNT_N"/>
    <property type="match status" value="1"/>
</dbReference>
<reference evidence="12 13" key="1">
    <citation type="submission" date="2019-02" db="EMBL/GenBank/DDBJ databases">
        <title>Deep-cultivation of Planctomycetes and their phenomic and genomic characterization uncovers novel biology.</title>
        <authorList>
            <person name="Wiegand S."/>
            <person name="Jogler M."/>
            <person name="Boedeker C."/>
            <person name="Pinto D."/>
            <person name="Vollmers J."/>
            <person name="Rivas-Marin E."/>
            <person name="Kohn T."/>
            <person name="Peeters S.H."/>
            <person name="Heuer A."/>
            <person name="Rast P."/>
            <person name="Oberbeckmann S."/>
            <person name="Bunk B."/>
            <person name="Jeske O."/>
            <person name="Meyerdierks A."/>
            <person name="Storesund J.E."/>
            <person name="Kallscheuer N."/>
            <person name="Luecker S."/>
            <person name="Lage O.M."/>
            <person name="Pohl T."/>
            <person name="Merkel B.J."/>
            <person name="Hornburger P."/>
            <person name="Mueller R.-W."/>
            <person name="Bruemmer F."/>
            <person name="Labrenz M."/>
            <person name="Spormann A.M."/>
            <person name="Op den Camp H."/>
            <person name="Overmann J."/>
            <person name="Amann R."/>
            <person name="Jetten M.S.M."/>
            <person name="Mascher T."/>
            <person name="Medema M.H."/>
            <person name="Devos D.P."/>
            <person name="Kaster A.-K."/>
            <person name="Ovreas L."/>
            <person name="Rohde M."/>
            <person name="Galperin M.Y."/>
            <person name="Jogler C."/>
        </authorList>
    </citation>
    <scope>NUCLEOTIDE SEQUENCE [LARGE SCALE GENOMIC DNA]</scope>
    <source>
        <strain evidence="12 13">Pan189</strain>
    </source>
</reference>
<proteinExistence type="inferred from homology"/>
<dbReference type="Pfam" id="PF00795">
    <property type="entry name" value="CN_hydrolase"/>
    <property type="match status" value="1"/>
</dbReference>
<dbReference type="InterPro" id="IPR036526">
    <property type="entry name" value="C-N_Hydrolase_sf"/>
</dbReference>
<evidence type="ECO:0000259" key="11">
    <source>
        <dbReference type="PROSITE" id="PS50263"/>
    </source>
</evidence>
<accession>A0A517QVP4</accession>
<keyword evidence="4 9" id="KW-0808">Transferase</keyword>
<dbReference type="Proteomes" id="UP000317318">
    <property type="component" value="Chromosome"/>
</dbReference>
<evidence type="ECO:0000256" key="6">
    <source>
        <dbReference type="ARBA" id="ARBA00022989"/>
    </source>
</evidence>
<dbReference type="PROSITE" id="PS50263">
    <property type="entry name" value="CN_HYDROLASE"/>
    <property type="match status" value="1"/>
</dbReference>
<dbReference type="UniPathway" id="UPA00666"/>
<dbReference type="GO" id="GO:0005886">
    <property type="term" value="C:plasma membrane"/>
    <property type="evidence" value="ECO:0007669"/>
    <property type="project" value="UniProtKB-SubCell"/>
</dbReference>
<keyword evidence="12" id="KW-0449">Lipoprotein</keyword>
<feature type="transmembrane region" description="Helical" evidence="9">
    <location>
        <begin position="121"/>
        <end position="142"/>
    </location>
</feature>
<evidence type="ECO:0000256" key="4">
    <source>
        <dbReference type="ARBA" id="ARBA00022679"/>
    </source>
</evidence>
<comment type="function">
    <text evidence="9">Catalyzes the phospholipid dependent N-acylation of the N-terminal cysteine of apolipoprotein, the last step in lipoprotein maturation.</text>
</comment>
<evidence type="ECO:0000256" key="7">
    <source>
        <dbReference type="ARBA" id="ARBA00023136"/>
    </source>
</evidence>
<feature type="compositionally biased region" description="Low complexity" evidence="10">
    <location>
        <begin position="12"/>
        <end position="23"/>
    </location>
</feature>
<evidence type="ECO:0000256" key="3">
    <source>
        <dbReference type="ARBA" id="ARBA00022475"/>
    </source>
</evidence>
<evidence type="ECO:0000256" key="8">
    <source>
        <dbReference type="ARBA" id="ARBA00023315"/>
    </source>
</evidence>
<feature type="transmembrane region" description="Helical" evidence="9">
    <location>
        <begin position="48"/>
        <end position="66"/>
    </location>
</feature>
<name>A0A517QVP4_9PLAN</name>
<organism evidence="12 13">
    <name type="scientific">Stratiformator vulcanicus</name>
    <dbReference type="NCBI Taxonomy" id="2527980"/>
    <lineage>
        <taxon>Bacteria</taxon>
        <taxon>Pseudomonadati</taxon>
        <taxon>Planctomycetota</taxon>
        <taxon>Planctomycetia</taxon>
        <taxon>Planctomycetales</taxon>
        <taxon>Planctomycetaceae</taxon>
        <taxon>Stratiformator</taxon>
    </lineage>
</organism>
<dbReference type="NCBIfam" id="TIGR00546">
    <property type="entry name" value="lnt"/>
    <property type="match status" value="1"/>
</dbReference>
<dbReference type="EMBL" id="CP036268">
    <property type="protein sequence ID" value="QDT35722.1"/>
    <property type="molecule type" value="Genomic_DNA"/>
</dbReference>
<feature type="transmembrane region" description="Helical" evidence="9">
    <location>
        <begin position="593"/>
        <end position="611"/>
    </location>
</feature>
<keyword evidence="8 9" id="KW-0012">Acyltransferase</keyword>
<comment type="similarity">
    <text evidence="2 9">Belongs to the CN hydrolase family. Apolipoprotein N-acyltransferase subfamily.</text>
</comment>
<dbReference type="AlphaFoldDB" id="A0A517QVP4"/>
<dbReference type="Gene3D" id="3.60.110.10">
    <property type="entry name" value="Carbon-nitrogen hydrolase"/>
    <property type="match status" value="1"/>
</dbReference>